<dbReference type="Proteomes" id="UP001222030">
    <property type="component" value="Unassembled WGS sequence"/>
</dbReference>
<dbReference type="RefSeq" id="WP_272772163.1">
    <property type="nucleotide sequence ID" value="NZ_JAQQLE010000008.1"/>
</dbReference>
<evidence type="ECO:0000313" key="1">
    <source>
        <dbReference type="EMBL" id="MDC7714424.1"/>
    </source>
</evidence>
<keyword evidence="2" id="KW-1185">Reference proteome</keyword>
<sequence length="1096" mass="123038">MTENKPGKPSYREFMRARRPELYSDTLNVEESEMDRRQFEFHLHSLTSRKEETAFENFARALAERELCPNLIPQTGPTGGGDSKVDTETYPVAASIATLWYEGDPSRSTAERWAFAVSAKAKWKPKIDSDVEKIVATGRPYTLAYFISNQAIRDKDRADTEDKLKAKYGIEVRILDRSWIVEKVCCHKRWQLVADTLQFELPRTMKAVPGPLDAERMRDLDALDKKIEDAAGDRVTFELVEESLQSALLARSLDKPRMEVDGRFERAERLARGIASSRQQHRIWYQRAWTAIWWFNDPTEARRLYDLLAAEILQSEWIWDLEELVNLWLALHAGQLPEASRTAALSAALQRHANDHTKETSSLWARTQQLLMDLVTGLHTDQSLNATFKSLRETLAEVRKQVEFPVEPVVRLVRELADTIGDSPAYDELLDSVIEIERERHGDRAAGEMRLERGFQKLSRKKPYEAIDDLAKAQFLLAQEERRGQFVAALSGTGLAYESAGLLFAARANLVTALDRCLYSYFKEGAVDARALPLLRKLTWLELQLGRIPYALAWVKWMPPMQVALSLSDEEADEIAEEVQAIDRVLGILILKTSHEEWAQLTRLPDLLHSLGLEMSRAASLFMLGHEDTVRSDYNTGDDGLQKFFSDWVTVPAAEDLPERPSWHVGITTMTTVVLGCRIDVTARGGITSALLGESIIAFLEAFYSTALQSRALISPREELLIEVRQSDGAKGPFSHRAVENDCGETKLVVTHPIGPTADLMGAGFEKAILELFARVTAELQIGFDTQVLEDLFAKHRAQDRAFHVARSIIAVANILGESPPGRAGDWVQDPALGEYALLRDTPWLPLPTAEVEVRTTPDDKPTFAASSPPERLFGTDAIKHQDIGVLSPINLPLWDRAGWKGIGVGGTPDEISPPLMAIAFENIDAGRKIFRGWQKKVGQVDRRGWIGVTVITGIHSDRPLDYRVAIGVGEQYMRCQMSGQMRLLTMVYRMHDMEPMSGRNLDFLLDLYSRTGRVILQPCSFKAAQAGILVGDVDLMLGIELMHLTVIPAWQVDASSPLIAAMSGIENPFIPADVTAPPFAEVRRRLDEMKQRRTS</sequence>
<name>A0ABT5IS47_9NEIS</name>
<evidence type="ECO:0000313" key="2">
    <source>
        <dbReference type="Proteomes" id="UP001222030"/>
    </source>
</evidence>
<protein>
    <submittedName>
        <fullName evidence="1">Uncharacterized protein</fullName>
    </submittedName>
</protein>
<accession>A0ABT5IS47</accession>
<comment type="caution">
    <text evidence="1">The sequence shown here is derived from an EMBL/GenBank/DDBJ whole genome shotgun (WGS) entry which is preliminary data.</text>
</comment>
<proteinExistence type="predicted"/>
<gene>
    <name evidence="1" type="ORF">PQU96_09820</name>
</gene>
<dbReference type="EMBL" id="JAQQLE010000008">
    <property type="protein sequence ID" value="MDC7714424.1"/>
    <property type="molecule type" value="Genomic_DNA"/>
</dbReference>
<organism evidence="1 2">
    <name type="scientific">Vogesella margarita</name>
    <dbReference type="NCBI Taxonomy" id="2984199"/>
    <lineage>
        <taxon>Bacteria</taxon>
        <taxon>Pseudomonadati</taxon>
        <taxon>Pseudomonadota</taxon>
        <taxon>Betaproteobacteria</taxon>
        <taxon>Neisseriales</taxon>
        <taxon>Chromobacteriaceae</taxon>
        <taxon>Vogesella</taxon>
    </lineage>
</organism>
<reference evidence="1 2" key="1">
    <citation type="submission" date="2023-01" db="EMBL/GenBank/DDBJ databases">
        <title>Novel species of the genus Vogesella isolated from rivers.</title>
        <authorList>
            <person name="Lu H."/>
        </authorList>
    </citation>
    <scope>NUCLEOTIDE SEQUENCE [LARGE SCALE GENOMIC DNA]</scope>
    <source>
        <strain evidence="1 2">LYT5W</strain>
    </source>
</reference>